<evidence type="ECO:0000313" key="1">
    <source>
        <dbReference type="EMBL" id="KAK3363911.1"/>
    </source>
</evidence>
<evidence type="ECO:0000313" key="2">
    <source>
        <dbReference type="Proteomes" id="UP001275084"/>
    </source>
</evidence>
<dbReference type="Proteomes" id="UP001275084">
    <property type="component" value="Unassembled WGS sequence"/>
</dbReference>
<accession>A0AAJ0HVY6</accession>
<reference evidence="1" key="2">
    <citation type="submission" date="2023-06" db="EMBL/GenBank/DDBJ databases">
        <authorList>
            <consortium name="Lawrence Berkeley National Laboratory"/>
            <person name="Haridas S."/>
            <person name="Hensen N."/>
            <person name="Bonometti L."/>
            <person name="Westerberg I."/>
            <person name="Brannstrom I.O."/>
            <person name="Guillou S."/>
            <person name="Cros-Aarteil S."/>
            <person name="Calhoun S."/>
            <person name="Kuo A."/>
            <person name="Mondo S."/>
            <person name="Pangilinan J."/>
            <person name="Riley R."/>
            <person name="Labutti K."/>
            <person name="Andreopoulos B."/>
            <person name="Lipzen A."/>
            <person name="Chen C."/>
            <person name="Yanf M."/>
            <person name="Daum C."/>
            <person name="Ng V."/>
            <person name="Clum A."/>
            <person name="Steindorff A."/>
            <person name="Ohm R."/>
            <person name="Martin F."/>
            <person name="Silar P."/>
            <person name="Natvig D."/>
            <person name="Lalanne C."/>
            <person name="Gautier V."/>
            <person name="Ament-Velasquez S.L."/>
            <person name="Kruys A."/>
            <person name="Hutchinson M.I."/>
            <person name="Powell A.J."/>
            <person name="Barry K."/>
            <person name="Miller A.N."/>
            <person name="Grigoriev I.V."/>
            <person name="Debuchy R."/>
            <person name="Gladieux P."/>
            <person name="Thoren M.H."/>
            <person name="Johannesson H."/>
        </authorList>
    </citation>
    <scope>NUCLEOTIDE SEQUENCE</scope>
    <source>
        <strain evidence="1">CBS 955.72</strain>
    </source>
</reference>
<gene>
    <name evidence="1" type="ORF">B0T25DRAFT_562890</name>
</gene>
<dbReference type="EMBL" id="JAUIQD010000001">
    <property type="protein sequence ID" value="KAK3363911.1"/>
    <property type="molecule type" value="Genomic_DNA"/>
</dbReference>
<name>A0AAJ0HVY6_9PEZI</name>
<dbReference type="AlphaFoldDB" id="A0AAJ0HVY6"/>
<reference evidence="1" key="1">
    <citation type="journal article" date="2023" name="Mol. Phylogenet. Evol.">
        <title>Genome-scale phylogeny and comparative genomics of the fungal order Sordariales.</title>
        <authorList>
            <person name="Hensen N."/>
            <person name="Bonometti L."/>
            <person name="Westerberg I."/>
            <person name="Brannstrom I.O."/>
            <person name="Guillou S."/>
            <person name="Cros-Aarteil S."/>
            <person name="Calhoun S."/>
            <person name="Haridas S."/>
            <person name="Kuo A."/>
            <person name="Mondo S."/>
            <person name="Pangilinan J."/>
            <person name="Riley R."/>
            <person name="LaButti K."/>
            <person name="Andreopoulos B."/>
            <person name="Lipzen A."/>
            <person name="Chen C."/>
            <person name="Yan M."/>
            <person name="Daum C."/>
            <person name="Ng V."/>
            <person name="Clum A."/>
            <person name="Steindorff A."/>
            <person name="Ohm R.A."/>
            <person name="Martin F."/>
            <person name="Silar P."/>
            <person name="Natvig D.O."/>
            <person name="Lalanne C."/>
            <person name="Gautier V."/>
            <person name="Ament-Velasquez S.L."/>
            <person name="Kruys A."/>
            <person name="Hutchinson M.I."/>
            <person name="Powell A.J."/>
            <person name="Barry K."/>
            <person name="Miller A.N."/>
            <person name="Grigoriev I.V."/>
            <person name="Debuchy R."/>
            <person name="Gladieux P."/>
            <person name="Hiltunen Thoren M."/>
            <person name="Johannesson H."/>
        </authorList>
    </citation>
    <scope>NUCLEOTIDE SEQUENCE</scope>
    <source>
        <strain evidence="1">CBS 955.72</strain>
    </source>
</reference>
<comment type="caution">
    <text evidence="1">The sequence shown here is derived from an EMBL/GenBank/DDBJ whole genome shotgun (WGS) entry which is preliminary data.</text>
</comment>
<organism evidence="1 2">
    <name type="scientific">Lasiosphaeria hispida</name>
    <dbReference type="NCBI Taxonomy" id="260671"/>
    <lineage>
        <taxon>Eukaryota</taxon>
        <taxon>Fungi</taxon>
        <taxon>Dikarya</taxon>
        <taxon>Ascomycota</taxon>
        <taxon>Pezizomycotina</taxon>
        <taxon>Sordariomycetes</taxon>
        <taxon>Sordariomycetidae</taxon>
        <taxon>Sordariales</taxon>
        <taxon>Lasiosphaeriaceae</taxon>
        <taxon>Lasiosphaeria</taxon>
    </lineage>
</organism>
<protein>
    <submittedName>
        <fullName evidence="1">Uncharacterized protein</fullName>
    </submittedName>
</protein>
<proteinExistence type="predicted"/>
<keyword evidence="2" id="KW-1185">Reference proteome</keyword>
<sequence length="161" mass="17639">MAAPADAVGPLPDFDVVADSLDTASLHLRRCANIPAVAGMQNVIAAIQQLGTQINARIDTLETRINARIDTMEMRRRASDANGIIRLENARSVSDTYRQLVPLHSMRTGEIIANFPDNLEGLDHLRGDEADAILGELGSAIPGRVEQKRRRIRLYCGVSIR</sequence>